<reference evidence="3" key="1">
    <citation type="submission" date="2024-02" db="UniProtKB">
        <authorList>
            <consortium name="WormBaseParasite"/>
        </authorList>
    </citation>
    <scope>IDENTIFICATION</scope>
</reference>
<protein>
    <submittedName>
        <fullName evidence="3">Uncharacterized protein</fullName>
    </submittedName>
</protein>
<accession>A0AAF3EZJ5</accession>
<name>A0AAF3EZJ5_9BILA</name>
<keyword evidence="2" id="KW-1185">Reference proteome</keyword>
<feature type="region of interest" description="Disordered" evidence="1">
    <location>
        <begin position="1"/>
        <end position="38"/>
    </location>
</feature>
<evidence type="ECO:0000313" key="3">
    <source>
        <dbReference type="WBParaSite" id="MBELARI_LOCUS18932"/>
    </source>
</evidence>
<dbReference type="Proteomes" id="UP000887575">
    <property type="component" value="Unassembled WGS sequence"/>
</dbReference>
<feature type="region of interest" description="Disordered" evidence="1">
    <location>
        <begin position="114"/>
        <end position="160"/>
    </location>
</feature>
<feature type="compositionally biased region" description="Low complexity" evidence="1">
    <location>
        <begin position="21"/>
        <end position="31"/>
    </location>
</feature>
<dbReference type="WBParaSite" id="MBELARI_LOCUS18932">
    <property type="protein sequence ID" value="MBELARI_LOCUS18932"/>
    <property type="gene ID" value="MBELARI_LOCUS18932"/>
</dbReference>
<feature type="region of interest" description="Disordered" evidence="1">
    <location>
        <begin position="63"/>
        <end position="83"/>
    </location>
</feature>
<evidence type="ECO:0000313" key="2">
    <source>
        <dbReference type="Proteomes" id="UP000887575"/>
    </source>
</evidence>
<organism evidence="2 3">
    <name type="scientific">Mesorhabditis belari</name>
    <dbReference type="NCBI Taxonomy" id="2138241"/>
    <lineage>
        <taxon>Eukaryota</taxon>
        <taxon>Metazoa</taxon>
        <taxon>Ecdysozoa</taxon>
        <taxon>Nematoda</taxon>
        <taxon>Chromadorea</taxon>
        <taxon>Rhabditida</taxon>
        <taxon>Rhabditina</taxon>
        <taxon>Rhabditomorpha</taxon>
        <taxon>Rhabditoidea</taxon>
        <taxon>Rhabditidae</taxon>
        <taxon>Mesorhabditinae</taxon>
        <taxon>Mesorhabditis</taxon>
    </lineage>
</organism>
<dbReference type="AlphaFoldDB" id="A0AAF3EZJ5"/>
<proteinExistence type="predicted"/>
<evidence type="ECO:0000256" key="1">
    <source>
        <dbReference type="SAM" id="MobiDB-lite"/>
    </source>
</evidence>
<sequence>MPNDQPLNKRKRHYAEELEGASTTSTAAFSTIPQTLSTENNLPSWTAFEYEQDMPFTPSVAQYQDLNQPQPHQPHQLPPPSDGFDLSIYRWNMILEMPEPENVDWFATDQSVDPYLDQRPPEAFNTAYPGHFQGSDQFGFEPYPMGGSQEDLQDPDQPVR</sequence>